<reference evidence="2" key="1">
    <citation type="submission" date="2019-04" db="EMBL/GenBank/DDBJ databases">
        <title>Draft genome sequences of Streptomyces avermitilis MC3.</title>
        <authorList>
            <person name="Komaki H."/>
            <person name="Tamura T."/>
            <person name="Hosoyama A."/>
        </authorList>
    </citation>
    <scope>NUCLEOTIDE SEQUENCE</scope>
    <source>
        <strain evidence="2">MC3</strain>
    </source>
</reference>
<dbReference type="EMBL" id="AP019621">
    <property type="protein sequence ID" value="BBJ51976.1"/>
    <property type="molecule type" value="Genomic_DNA"/>
</dbReference>
<protein>
    <submittedName>
        <fullName evidence="2">Uncharacterized protein</fullName>
    </submittedName>
</protein>
<organism evidence="2">
    <name type="scientific">Streptomyces avermitilis</name>
    <dbReference type="NCBI Taxonomy" id="33903"/>
    <lineage>
        <taxon>Bacteria</taxon>
        <taxon>Bacillati</taxon>
        <taxon>Actinomycetota</taxon>
        <taxon>Actinomycetes</taxon>
        <taxon>Kitasatosporales</taxon>
        <taxon>Streptomycetaceae</taxon>
        <taxon>Streptomyces</taxon>
    </lineage>
</organism>
<feature type="compositionally biased region" description="Low complexity" evidence="1">
    <location>
        <begin position="108"/>
        <end position="125"/>
    </location>
</feature>
<name>A0A499VVK1_STRAX</name>
<dbReference type="AlphaFoldDB" id="A0A499VVK1"/>
<proteinExistence type="predicted"/>
<accession>A0A499VVK1</accession>
<feature type="region of interest" description="Disordered" evidence="1">
    <location>
        <begin position="77"/>
        <end position="145"/>
    </location>
</feature>
<sequence length="145" mass="15750">MTSPDPALHHALTRERAYHDTCRTALAAMVEGADEHVITGEDVSASGADAEVLGHRLRSRAKHMRELPEGPLFFGRLDFAPDSGDREHAGQSYHLGRLRITEHPAAPPSSWTGAPPSPAPSTRRAPAPPGRRRPPPLRLGARQPR</sequence>
<gene>
    <name evidence="2" type="ORF">SAVMC3_46050</name>
</gene>
<evidence type="ECO:0000256" key="1">
    <source>
        <dbReference type="SAM" id="MobiDB-lite"/>
    </source>
</evidence>
<evidence type="ECO:0000313" key="2">
    <source>
        <dbReference type="EMBL" id="BBJ51976.1"/>
    </source>
</evidence>